<name>A0ABN6TH81_9BURK</name>
<accession>A0ABN6TH81</accession>
<protein>
    <submittedName>
        <fullName evidence="2">Uncharacterized protein</fullName>
    </submittedName>
</protein>
<dbReference type="EMBL" id="AP026966">
    <property type="protein sequence ID" value="BDT59344.1"/>
    <property type="molecule type" value="Genomic_DNA"/>
</dbReference>
<feature type="compositionally biased region" description="Basic and acidic residues" evidence="1">
    <location>
        <begin position="17"/>
        <end position="34"/>
    </location>
</feature>
<feature type="region of interest" description="Disordered" evidence="1">
    <location>
        <begin position="13"/>
        <end position="40"/>
    </location>
</feature>
<evidence type="ECO:0000256" key="1">
    <source>
        <dbReference type="SAM" id="MobiDB-lite"/>
    </source>
</evidence>
<keyword evidence="3" id="KW-1185">Reference proteome</keyword>
<gene>
    <name evidence="2" type="ORF">MasN3_28380</name>
</gene>
<evidence type="ECO:0000313" key="2">
    <source>
        <dbReference type="EMBL" id="BDT59344.1"/>
    </source>
</evidence>
<sequence length="94" mass="10615">MRTFRLECLPLGLVDGQPDRTADRNDRQQERKQNDASFFHDSLRTGMNGMLRQSILQTPPAARNPKASPDTALYRLRDKRRGADPAAAMARYAA</sequence>
<feature type="compositionally biased region" description="Low complexity" evidence="1">
    <location>
        <begin position="84"/>
        <end position="94"/>
    </location>
</feature>
<reference evidence="2" key="1">
    <citation type="submission" date="2022-11" db="EMBL/GenBank/DDBJ databases">
        <title>Isolation and characterization of PLA-degrading bacterium Massilia sp. from Antarctic soil.</title>
        <authorList>
            <person name="Sato K."/>
            <person name="Gomez-Fuentes C."/>
            <person name="Ahmad S.A."/>
            <person name="Zulkharnain A."/>
        </authorList>
    </citation>
    <scope>NUCLEOTIDE SEQUENCE</scope>
    <source>
        <strain evidence="2">N-3</strain>
    </source>
</reference>
<feature type="region of interest" description="Disordered" evidence="1">
    <location>
        <begin position="57"/>
        <end position="94"/>
    </location>
</feature>
<evidence type="ECO:0000313" key="3">
    <source>
        <dbReference type="Proteomes" id="UP001163336"/>
    </source>
</evidence>
<organism evidence="2 3">
    <name type="scientific">Massilia varians</name>
    <dbReference type="NCBI Taxonomy" id="457921"/>
    <lineage>
        <taxon>Bacteria</taxon>
        <taxon>Pseudomonadati</taxon>
        <taxon>Pseudomonadota</taxon>
        <taxon>Betaproteobacteria</taxon>
        <taxon>Burkholderiales</taxon>
        <taxon>Oxalobacteraceae</taxon>
        <taxon>Telluria group</taxon>
        <taxon>Massilia</taxon>
    </lineage>
</organism>
<proteinExistence type="predicted"/>
<dbReference type="Proteomes" id="UP001163336">
    <property type="component" value="Chromosome"/>
</dbReference>